<evidence type="ECO:0000256" key="1">
    <source>
        <dbReference type="ARBA" id="ARBA00023121"/>
    </source>
</evidence>
<name>A0A9Y1BT12_9ARCH</name>
<reference evidence="2" key="1">
    <citation type="journal article" date="2022" name="Nat. Microbiol.">
        <title>Unique mobile elements and scalable gene flow at the prokaryote-eukaryote boundary revealed by circularized Asgard archaea genomes.</title>
        <authorList>
            <person name="Wu F."/>
            <person name="Speth D.R."/>
            <person name="Philosof A."/>
            <person name="Cremiere A."/>
            <person name="Narayanan A."/>
            <person name="Barco R.A."/>
            <person name="Connon S.A."/>
            <person name="Amend J.P."/>
            <person name="Antoshechkin I.A."/>
            <person name="Orphan V.J."/>
        </authorList>
    </citation>
    <scope>NUCLEOTIDE SEQUENCE</scope>
    <source>
        <strain evidence="2">PR6</strain>
    </source>
</reference>
<dbReference type="Gene3D" id="3.30.1180.10">
    <property type="match status" value="1"/>
</dbReference>
<organism evidence="2">
    <name type="scientific">Candidatus Heimdallarchaeum endolithica</name>
    <dbReference type="NCBI Taxonomy" id="2876572"/>
    <lineage>
        <taxon>Archaea</taxon>
        <taxon>Promethearchaeati</taxon>
        <taxon>Candidatus Heimdallarchaeota</taxon>
        <taxon>Candidatus Heimdallarchaeia (ex Rinke et al. 2021) (nom. nud.)</taxon>
        <taxon>Candidatus Heimdallarchaeales</taxon>
        <taxon>Candidatus Heimdallarchaeaceae</taxon>
        <taxon>Candidatus Heimdallarchaeum</taxon>
    </lineage>
</organism>
<evidence type="ECO:0000313" key="2">
    <source>
        <dbReference type="EMBL" id="UJG44731.1"/>
    </source>
</evidence>
<dbReference type="Gene3D" id="3.40.50.10170">
    <property type="match status" value="1"/>
</dbReference>
<dbReference type="AlphaFoldDB" id="A0A9Y1BT12"/>
<protein>
    <submittedName>
        <fullName evidence="2">DegV family protein</fullName>
    </submittedName>
</protein>
<dbReference type="PANTHER" id="PTHR33434">
    <property type="entry name" value="DEGV DOMAIN-CONTAINING PROTEIN DR_1986-RELATED"/>
    <property type="match status" value="1"/>
</dbReference>
<dbReference type="InterPro" id="IPR003797">
    <property type="entry name" value="DegV"/>
</dbReference>
<sequence>MSIKLLTDSTTSIPKSYLDENGIALLELLIEIDGELKKEISDVNIDQFIEQIDNEEKPYTTSMSSPQHVIETFNSIIEEGYSTILYPYMTSQTSSQINAVNIAKKRINGKLDIKYYNTQLAGPAVAPFILYGDKMLKEELSIEEITTVFDRLKEQIYTLGFSENFNALFRTGKVKKNLKMQVVSNMLNIKPLFQICVGKGVEGFGGGMGFNGAVKKIKEKIINDTDKNTIYNLILTHSHAEKNLKVLENEIKNIRNIRKVNYFTIPPVIVNTVGKGAIIATLYPIYETFVKK</sequence>
<dbReference type="PANTHER" id="PTHR33434:SF2">
    <property type="entry name" value="FATTY ACID-BINDING PROTEIN TM_1468"/>
    <property type="match status" value="1"/>
</dbReference>
<dbReference type="InterPro" id="IPR043168">
    <property type="entry name" value="DegV_C"/>
</dbReference>
<proteinExistence type="predicted"/>
<dbReference type="NCBIfam" id="TIGR00762">
    <property type="entry name" value="DegV"/>
    <property type="match status" value="1"/>
</dbReference>
<dbReference type="PROSITE" id="PS51482">
    <property type="entry name" value="DEGV"/>
    <property type="match status" value="1"/>
</dbReference>
<gene>
    <name evidence="2" type="ORF">K9W46_06000</name>
</gene>
<dbReference type="Pfam" id="PF02645">
    <property type="entry name" value="DegV"/>
    <property type="match status" value="1"/>
</dbReference>
<keyword evidence="1" id="KW-0446">Lipid-binding</keyword>
<dbReference type="InterPro" id="IPR050270">
    <property type="entry name" value="DegV_domain_contain"/>
</dbReference>
<dbReference type="EMBL" id="CP084167">
    <property type="protein sequence ID" value="UJG44731.1"/>
    <property type="molecule type" value="Genomic_DNA"/>
</dbReference>
<dbReference type="Proteomes" id="UP001200513">
    <property type="component" value="Chromosome"/>
</dbReference>
<dbReference type="GO" id="GO:0008289">
    <property type="term" value="F:lipid binding"/>
    <property type="evidence" value="ECO:0007669"/>
    <property type="project" value="UniProtKB-KW"/>
</dbReference>
<accession>A0A9Y1BT12</accession>
<dbReference type="SUPFAM" id="SSF82549">
    <property type="entry name" value="DAK1/DegV-like"/>
    <property type="match status" value="1"/>
</dbReference>